<evidence type="ECO:0000256" key="3">
    <source>
        <dbReference type="ARBA" id="ARBA00022801"/>
    </source>
</evidence>
<dbReference type="GO" id="GO:0019867">
    <property type="term" value="C:outer membrane"/>
    <property type="evidence" value="ECO:0007669"/>
    <property type="project" value="TreeGrafter"/>
</dbReference>
<dbReference type="PANTHER" id="PTHR30417">
    <property type="entry name" value="N-ACETYLMURAMOYL-L-ALANINE AMIDASE AMID"/>
    <property type="match status" value="1"/>
</dbReference>
<evidence type="ECO:0000256" key="1">
    <source>
        <dbReference type="ARBA" id="ARBA00001561"/>
    </source>
</evidence>
<protein>
    <recommendedName>
        <fullName evidence="2">N-acetylmuramoyl-L-alanine amidase</fullName>
        <ecNumber evidence="2">3.5.1.28</ecNumber>
    </recommendedName>
</protein>
<dbReference type="AlphaFoldDB" id="A0A6N6VUX9"/>
<dbReference type="CDD" id="cd06583">
    <property type="entry name" value="PGRP"/>
    <property type="match status" value="1"/>
</dbReference>
<dbReference type="RefSeq" id="WP_153417930.1">
    <property type="nucleotide sequence ID" value="NZ_WFLM01000001.1"/>
</dbReference>
<keyword evidence="3" id="KW-0378">Hydrolase</keyword>
<evidence type="ECO:0000313" key="6">
    <source>
        <dbReference type="EMBL" id="KAB8040415.1"/>
    </source>
</evidence>
<comment type="caution">
    <text evidence="6">The sequence shown here is derived from an EMBL/GenBank/DDBJ whole genome shotgun (WGS) entry which is preliminary data.</text>
</comment>
<comment type="catalytic activity">
    <reaction evidence="1">
        <text>Hydrolyzes the link between N-acetylmuramoyl residues and L-amino acid residues in certain cell-wall glycopeptides.</text>
        <dbReference type="EC" id="3.5.1.28"/>
    </reaction>
</comment>
<dbReference type="SUPFAM" id="SSF55846">
    <property type="entry name" value="N-acetylmuramoyl-L-alanine amidase-like"/>
    <property type="match status" value="1"/>
</dbReference>
<dbReference type="InterPro" id="IPR002502">
    <property type="entry name" value="Amidase_domain"/>
</dbReference>
<evidence type="ECO:0000256" key="4">
    <source>
        <dbReference type="ARBA" id="ARBA00023316"/>
    </source>
</evidence>
<dbReference type="PROSITE" id="PS51257">
    <property type="entry name" value="PROKAR_LIPOPROTEIN"/>
    <property type="match status" value="1"/>
</dbReference>
<evidence type="ECO:0000256" key="2">
    <source>
        <dbReference type="ARBA" id="ARBA00011901"/>
    </source>
</evidence>
<keyword evidence="4" id="KW-0961">Cell wall biogenesis/degradation</keyword>
<dbReference type="PANTHER" id="PTHR30417:SF1">
    <property type="entry name" value="N-ACETYLMURAMOYL-L-ALANINE AMIDASE AMID"/>
    <property type="match status" value="1"/>
</dbReference>
<sequence length="394" mass="44963">MKKIFILNFITLFFIIGCNSSGVKSNKTEALDEKKIAPVEKVTNDLIPYEINEDYLTDEDYPFRINNESICSIVFHYTAQSYKKSLRSLTTGGNSSHWLVPEKGNTVYKIVSEDRRAQHAGTSLWKNRKNVNVISIGIEVVNLGFKCKNNKKYCKQGELDWIGFSEKQQKLIVSLAKDIQKRYNIDPLCVVGHSDIAVDRKLDPGPLFPWKMLAENGVGAWATDEEIQIQTENIKKSLKGNISPLLLQIRLFEFGYDIRLDKISVKSLTKKLLKFEYNLNKTRISDLESLQLANNFGNKGVKNDMFDIKKTNFAIHSFLMHYLPGEYLNHRVKESNSIADNRSKRDTKNSPDSKSDFKGSVINLDTDFDNLKILAALQALLVKFPNKVRTGCNY</sequence>
<gene>
    <name evidence="6" type="ORF">GCL60_00430</name>
</gene>
<dbReference type="Pfam" id="PF01510">
    <property type="entry name" value="Amidase_2"/>
    <property type="match status" value="1"/>
</dbReference>
<reference evidence="6 7" key="1">
    <citation type="submission" date="2019-10" db="EMBL/GenBank/DDBJ databases">
        <title>New species of Slilvanegrellaceae.</title>
        <authorList>
            <person name="Pitt A."/>
            <person name="Hahn M.W."/>
        </authorList>
    </citation>
    <scope>NUCLEOTIDE SEQUENCE [LARGE SCALE GENOMIC DNA]</scope>
    <source>
        <strain evidence="6 7">SP-Ram-0.45-NSY-1</strain>
    </source>
</reference>
<name>A0A6N6VUX9_9BACT</name>
<dbReference type="EMBL" id="WFLM01000001">
    <property type="protein sequence ID" value="KAB8040415.1"/>
    <property type="molecule type" value="Genomic_DNA"/>
</dbReference>
<evidence type="ECO:0000259" key="5">
    <source>
        <dbReference type="SMART" id="SM00644"/>
    </source>
</evidence>
<feature type="domain" description="N-acetylmuramoyl-L-alanine amidase" evidence="5">
    <location>
        <begin position="58"/>
        <end position="205"/>
    </location>
</feature>
<dbReference type="GO" id="GO:0009253">
    <property type="term" value="P:peptidoglycan catabolic process"/>
    <property type="evidence" value="ECO:0007669"/>
    <property type="project" value="InterPro"/>
</dbReference>
<dbReference type="Gene3D" id="3.40.80.10">
    <property type="entry name" value="Peptidoglycan recognition protein-like"/>
    <property type="match status" value="1"/>
</dbReference>
<dbReference type="OrthoDB" id="9794842at2"/>
<dbReference type="InterPro" id="IPR036505">
    <property type="entry name" value="Amidase/PGRP_sf"/>
</dbReference>
<organism evidence="6 7">
    <name type="scientific">Silvanigrella paludirubra</name>
    <dbReference type="NCBI Taxonomy" id="2499159"/>
    <lineage>
        <taxon>Bacteria</taxon>
        <taxon>Pseudomonadati</taxon>
        <taxon>Bdellovibrionota</taxon>
        <taxon>Oligoflexia</taxon>
        <taxon>Silvanigrellales</taxon>
        <taxon>Silvanigrellaceae</taxon>
        <taxon>Silvanigrella</taxon>
    </lineage>
</organism>
<evidence type="ECO:0000313" key="7">
    <source>
        <dbReference type="Proteomes" id="UP000437748"/>
    </source>
</evidence>
<dbReference type="GO" id="GO:0071555">
    <property type="term" value="P:cell wall organization"/>
    <property type="evidence" value="ECO:0007669"/>
    <property type="project" value="UniProtKB-KW"/>
</dbReference>
<dbReference type="GO" id="GO:0008745">
    <property type="term" value="F:N-acetylmuramoyl-L-alanine amidase activity"/>
    <property type="evidence" value="ECO:0007669"/>
    <property type="project" value="UniProtKB-EC"/>
</dbReference>
<dbReference type="InterPro" id="IPR051206">
    <property type="entry name" value="NAMLAA_amidase_2"/>
</dbReference>
<accession>A0A6N6VUX9</accession>
<dbReference type="SMART" id="SM00644">
    <property type="entry name" value="Ami_2"/>
    <property type="match status" value="1"/>
</dbReference>
<dbReference type="GO" id="GO:0009254">
    <property type="term" value="P:peptidoglycan turnover"/>
    <property type="evidence" value="ECO:0007669"/>
    <property type="project" value="TreeGrafter"/>
</dbReference>
<dbReference type="Proteomes" id="UP000437748">
    <property type="component" value="Unassembled WGS sequence"/>
</dbReference>
<keyword evidence="7" id="KW-1185">Reference proteome</keyword>
<dbReference type="EC" id="3.5.1.28" evidence="2"/>
<proteinExistence type="predicted"/>